<evidence type="ECO:0000313" key="3">
    <source>
        <dbReference type="EMBL" id="HGY56837.1"/>
    </source>
</evidence>
<dbReference type="AlphaFoldDB" id="A0A7V4WWQ5"/>
<reference evidence="3" key="1">
    <citation type="journal article" date="2020" name="mSystems">
        <title>Genome- and Community-Level Interaction Insights into Carbon Utilization and Element Cycling Functions of Hydrothermarchaeota in Hydrothermal Sediment.</title>
        <authorList>
            <person name="Zhou Z."/>
            <person name="Liu Y."/>
            <person name="Xu W."/>
            <person name="Pan J."/>
            <person name="Luo Z.H."/>
            <person name="Li M."/>
        </authorList>
    </citation>
    <scope>NUCLEOTIDE SEQUENCE [LARGE SCALE GENOMIC DNA]</scope>
    <source>
        <strain evidence="3">HyVt-577</strain>
    </source>
</reference>
<dbReference type="Gene3D" id="3.40.1350.10">
    <property type="match status" value="1"/>
</dbReference>
<dbReference type="Proteomes" id="UP000885779">
    <property type="component" value="Unassembled WGS sequence"/>
</dbReference>
<dbReference type="InterPro" id="IPR011856">
    <property type="entry name" value="tRNA_endonuc-like_dom_sf"/>
</dbReference>
<sequence>MTKTSKQQLGQKGEDLAADYLQKRGHKIVTRNYRHGKGELDIVSINNDVLVVSEVKSFYTPPLGAAEFRVNKAKQQQIIQTTYAFLAGHPDYGSGGVRFDVIVVDFSAWPARITHHQAAFWDERGWD</sequence>
<dbReference type="PANTHER" id="PTHR34039">
    <property type="entry name" value="UPF0102 PROTEIN YRAN"/>
    <property type="match status" value="1"/>
</dbReference>
<dbReference type="SUPFAM" id="SSF52980">
    <property type="entry name" value="Restriction endonuclease-like"/>
    <property type="match status" value="1"/>
</dbReference>
<dbReference type="InterPro" id="IPR011335">
    <property type="entry name" value="Restrct_endonuc-II-like"/>
</dbReference>
<organism evidence="3">
    <name type="scientific">Caldithrix abyssi</name>
    <dbReference type="NCBI Taxonomy" id="187145"/>
    <lineage>
        <taxon>Bacteria</taxon>
        <taxon>Pseudomonadati</taxon>
        <taxon>Calditrichota</taxon>
        <taxon>Calditrichia</taxon>
        <taxon>Calditrichales</taxon>
        <taxon>Calditrichaceae</taxon>
        <taxon>Caldithrix</taxon>
    </lineage>
</organism>
<dbReference type="InterPro" id="IPR003509">
    <property type="entry name" value="UPF0102_YraN-like"/>
</dbReference>
<gene>
    <name evidence="3" type="ORF">ENK44_14110</name>
</gene>
<comment type="similarity">
    <text evidence="1 2">Belongs to the UPF0102 family.</text>
</comment>
<evidence type="ECO:0000256" key="1">
    <source>
        <dbReference type="ARBA" id="ARBA00006738"/>
    </source>
</evidence>
<dbReference type="Pfam" id="PF02021">
    <property type="entry name" value="UPF0102"/>
    <property type="match status" value="1"/>
</dbReference>
<dbReference type="HAMAP" id="MF_00048">
    <property type="entry name" value="UPF0102"/>
    <property type="match status" value="1"/>
</dbReference>
<protein>
    <recommendedName>
        <fullName evidence="2">UPF0102 protein ENK44_14110</fullName>
    </recommendedName>
</protein>
<proteinExistence type="inferred from homology"/>
<comment type="caution">
    <text evidence="3">The sequence shown here is derived from an EMBL/GenBank/DDBJ whole genome shotgun (WGS) entry which is preliminary data.</text>
</comment>
<dbReference type="PANTHER" id="PTHR34039:SF1">
    <property type="entry name" value="UPF0102 PROTEIN YRAN"/>
    <property type="match status" value="1"/>
</dbReference>
<dbReference type="EMBL" id="DRQG01000133">
    <property type="protein sequence ID" value="HGY56837.1"/>
    <property type="molecule type" value="Genomic_DNA"/>
</dbReference>
<dbReference type="GO" id="GO:0003676">
    <property type="term" value="F:nucleic acid binding"/>
    <property type="evidence" value="ECO:0007669"/>
    <property type="project" value="InterPro"/>
</dbReference>
<evidence type="ECO:0000256" key="2">
    <source>
        <dbReference type="HAMAP-Rule" id="MF_00048"/>
    </source>
</evidence>
<accession>A0A7V4WWQ5</accession>
<name>A0A7V4WWQ5_CALAY</name>